<organism evidence="1 2">
    <name type="scientific">Pristionchus mayeri</name>
    <dbReference type="NCBI Taxonomy" id="1317129"/>
    <lineage>
        <taxon>Eukaryota</taxon>
        <taxon>Metazoa</taxon>
        <taxon>Ecdysozoa</taxon>
        <taxon>Nematoda</taxon>
        <taxon>Chromadorea</taxon>
        <taxon>Rhabditida</taxon>
        <taxon>Rhabditina</taxon>
        <taxon>Diplogasteromorpha</taxon>
        <taxon>Diplogasteroidea</taxon>
        <taxon>Neodiplogasteridae</taxon>
        <taxon>Pristionchus</taxon>
    </lineage>
</organism>
<proteinExistence type="predicted"/>
<sequence>TSLHFFLHSFCISSFYCRTTIRYDLCSRLRKESSILDRGYWIISRLRHIDNQFVRYNLLAFQIPWCNRSDCSVIHNASCWIS</sequence>
<protein>
    <submittedName>
        <fullName evidence="1">Uncharacterized protein</fullName>
    </submittedName>
</protein>
<keyword evidence="2" id="KW-1185">Reference proteome</keyword>
<feature type="non-terminal residue" evidence="1">
    <location>
        <position position="1"/>
    </location>
</feature>
<accession>A0AAN5C5Z5</accession>
<dbReference type="AlphaFoldDB" id="A0AAN5C5Z5"/>
<name>A0AAN5C5Z5_9BILA</name>
<dbReference type="EMBL" id="BTRK01000001">
    <property type="protein sequence ID" value="GMR31217.1"/>
    <property type="molecule type" value="Genomic_DNA"/>
</dbReference>
<evidence type="ECO:0000313" key="1">
    <source>
        <dbReference type="EMBL" id="GMR31217.1"/>
    </source>
</evidence>
<comment type="caution">
    <text evidence="1">The sequence shown here is derived from an EMBL/GenBank/DDBJ whole genome shotgun (WGS) entry which is preliminary data.</text>
</comment>
<dbReference type="Proteomes" id="UP001328107">
    <property type="component" value="Unassembled WGS sequence"/>
</dbReference>
<evidence type="ECO:0000313" key="2">
    <source>
        <dbReference type="Proteomes" id="UP001328107"/>
    </source>
</evidence>
<gene>
    <name evidence="1" type="ORF">PMAYCL1PPCAC_01412</name>
</gene>
<feature type="non-terminal residue" evidence="1">
    <location>
        <position position="82"/>
    </location>
</feature>
<reference evidence="2" key="1">
    <citation type="submission" date="2022-10" db="EMBL/GenBank/DDBJ databases">
        <title>Genome assembly of Pristionchus species.</title>
        <authorList>
            <person name="Yoshida K."/>
            <person name="Sommer R.J."/>
        </authorList>
    </citation>
    <scope>NUCLEOTIDE SEQUENCE [LARGE SCALE GENOMIC DNA]</scope>
    <source>
        <strain evidence="2">RS5460</strain>
    </source>
</reference>